<name>K1M4K1_9LACO</name>
<comment type="caution">
    <text evidence="1">The sequence shown here is derived from an EMBL/GenBank/DDBJ whole genome shotgun (WGS) entry which is preliminary data.</text>
</comment>
<dbReference type="Gene3D" id="3.40.390.10">
    <property type="entry name" value="Collagenase (Catalytic Domain)"/>
    <property type="match status" value="1"/>
</dbReference>
<dbReference type="EMBL" id="AGZG01000114">
    <property type="protein sequence ID" value="EKB62331.1"/>
    <property type="molecule type" value="Genomic_DNA"/>
</dbReference>
<evidence type="ECO:0000313" key="2">
    <source>
        <dbReference type="Proteomes" id="UP000004722"/>
    </source>
</evidence>
<sequence>MKKITDLMPEKYGLSRITKTIALSPKDTIYEMFNKTAKFIYKNGLANDDWTEQDFISGIKELDSSVKNLQRVLLPDESVKEGDFQITQFELDMINSACDFKRAKYTDESWENHIYLATNDKGKKSVIIVDPLNSHIEYAAQSWHWRYSMGTKKLSELKITGNREVHVYHGNILIGKVKLLDEMKREISFDDISSITKKAQITERDVALKYAEITRDLFNPEYRKYTYRFEKDTLIDEALKYGSFDPDDEACYLEYKDHIWSKPDVEELIVRNAFIDKVKHYLLNTYSFFLQAKYEDDQLGMSHARFYQQKRNIKKENLKEMQRLSNSWSDYLAGVEIDNDVDLTKLHKLVPEITATLPFLPKASDGAKPILRFRKLQNHKALGMFTTFNNTIALDFREINGQPGLQSFIHEYGHFLDYHSDSIALSLQDNFTNKIVSNVAVYLNECALQGEITVGKRGLNYLLTPTEVFARAFELYVSHLGFNNSLIKKPELYAGKTRYEYLCFSNIKEEVFNYFDDRFPALKDSIAEFLAPKPSFEVADTSPRFEKTSNLMPKTDCKYDQLSLF</sequence>
<organism evidence="1 2">
    <name type="scientific">Lactobacillus crispatus FB077-07</name>
    <dbReference type="NCBI Taxonomy" id="883092"/>
    <lineage>
        <taxon>Bacteria</taxon>
        <taxon>Bacillati</taxon>
        <taxon>Bacillota</taxon>
        <taxon>Bacilli</taxon>
        <taxon>Lactobacillales</taxon>
        <taxon>Lactobacillaceae</taxon>
        <taxon>Lactobacillus</taxon>
    </lineage>
</organism>
<dbReference type="Proteomes" id="UP000004722">
    <property type="component" value="Unassembled WGS sequence"/>
</dbReference>
<protein>
    <recommendedName>
        <fullName evidence="3">Large polyvalent protein-associated domain-containing protein</fullName>
    </recommendedName>
</protein>
<evidence type="ECO:0000313" key="1">
    <source>
        <dbReference type="EMBL" id="EKB62331.1"/>
    </source>
</evidence>
<accession>K1M4K1</accession>
<dbReference type="GO" id="GO:0008237">
    <property type="term" value="F:metallopeptidase activity"/>
    <property type="evidence" value="ECO:0007669"/>
    <property type="project" value="InterPro"/>
</dbReference>
<dbReference type="AlphaFoldDB" id="K1M4K1"/>
<dbReference type="InterPro" id="IPR024079">
    <property type="entry name" value="MetalloPept_cat_dom_sf"/>
</dbReference>
<proteinExistence type="predicted"/>
<gene>
    <name evidence="1" type="ORF">HMPREF9249_02345</name>
</gene>
<reference evidence="1 2" key="1">
    <citation type="submission" date="2012-07" db="EMBL/GenBank/DDBJ databases">
        <title>The Genome Sequence of Lactobacillus crispatus FB077-07.</title>
        <authorList>
            <consortium name="The Broad Institute Genome Sequencing Platform"/>
            <person name="Earl A."/>
            <person name="Ward D."/>
            <person name="Feldgarden M."/>
            <person name="Gevers D."/>
            <person name="Saerens B."/>
            <person name="Vaneechoutte M."/>
            <person name="Walker B."/>
            <person name="Young S.K."/>
            <person name="Zeng Q."/>
            <person name="Gargeya S."/>
            <person name="Fitzgerald M."/>
            <person name="Haas B."/>
            <person name="Abouelleil A."/>
            <person name="Alvarado L."/>
            <person name="Arachchi H.M."/>
            <person name="Berlin A.M."/>
            <person name="Chapman S.B."/>
            <person name="Goldberg J."/>
            <person name="Griggs A."/>
            <person name="Gujja S."/>
            <person name="Hansen M."/>
            <person name="Howarth C."/>
            <person name="Imamovic A."/>
            <person name="Larimer J."/>
            <person name="McCowen C."/>
            <person name="Montmayeur A."/>
            <person name="Murphy C."/>
            <person name="Neiman D."/>
            <person name="Pearson M."/>
            <person name="Priest M."/>
            <person name="Roberts A."/>
            <person name="Saif S."/>
            <person name="Shea T."/>
            <person name="Sisk P."/>
            <person name="Sykes S."/>
            <person name="Wortman J."/>
            <person name="Nusbaum C."/>
            <person name="Birren B."/>
        </authorList>
    </citation>
    <scope>NUCLEOTIDE SEQUENCE [LARGE SCALE GENOMIC DNA]</scope>
    <source>
        <strain evidence="1 2">FB077-07</strain>
    </source>
</reference>
<dbReference type="PATRIC" id="fig|883092.3.peg.2330"/>
<dbReference type="RefSeq" id="WP_005729820.1">
    <property type="nucleotide sequence ID" value="NZ_JH932275.1"/>
</dbReference>
<dbReference type="HOGENOM" id="CLU_035123_0_0_9"/>
<dbReference type="OrthoDB" id="2010129at2"/>
<evidence type="ECO:0008006" key="3">
    <source>
        <dbReference type="Google" id="ProtNLM"/>
    </source>
</evidence>